<dbReference type="InParanoid" id="A0A409XCX6"/>
<evidence type="ECO:0000256" key="2">
    <source>
        <dbReference type="ARBA" id="ARBA00005179"/>
    </source>
</evidence>
<keyword evidence="6 10" id="KW-0560">Oxidoreductase</keyword>
<dbReference type="SUPFAM" id="SSF48264">
    <property type="entry name" value="Cytochrome P450"/>
    <property type="match status" value="1"/>
</dbReference>
<name>A0A409XCX6_PSICY</name>
<dbReference type="InterPro" id="IPR001128">
    <property type="entry name" value="Cyt_P450"/>
</dbReference>
<dbReference type="EMBL" id="NHYD01002059">
    <property type="protein sequence ID" value="PPQ88580.1"/>
    <property type="molecule type" value="Genomic_DNA"/>
</dbReference>
<comment type="pathway">
    <text evidence="2">Secondary metabolite biosynthesis.</text>
</comment>
<dbReference type="InterPro" id="IPR002401">
    <property type="entry name" value="Cyt_P450_E_grp-I"/>
</dbReference>
<dbReference type="Proteomes" id="UP000283269">
    <property type="component" value="Unassembled WGS sequence"/>
</dbReference>
<comment type="caution">
    <text evidence="11">The sequence shown here is derived from an EMBL/GenBank/DDBJ whole genome shotgun (WGS) entry which is preliminary data.</text>
</comment>
<reference evidence="11 12" key="1">
    <citation type="journal article" date="2018" name="Evol. Lett.">
        <title>Horizontal gene cluster transfer increased hallucinogenic mushroom diversity.</title>
        <authorList>
            <person name="Reynolds H.T."/>
            <person name="Vijayakumar V."/>
            <person name="Gluck-Thaler E."/>
            <person name="Korotkin H.B."/>
            <person name="Matheny P.B."/>
            <person name="Slot J.C."/>
        </authorList>
    </citation>
    <scope>NUCLEOTIDE SEQUENCE [LARGE SCALE GENOMIC DNA]</scope>
    <source>
        <strain evidence="11 12">2631</strain>
    </source>
</reference>
<dbReference type="GO" id="GO:0016705">
    <property type="term" value="F:oxidoreductase activity, acting on paired donors, with incorporation or reduction of molecular oxygen"/>
    <property type="evidence" value="ECO:0007669"/>
    <property type="project" value="InterPro"/>
</dbReference>
<dbReference type="Gene3D" id="1.10.630.10">
    <property type="entry name" value="Cytochrome P450"/>
    <property type="match status" value="1"/>
</dbReference>
<dbReference type="InterPro" id="IPR017972">
    <property type="entry name" value="Cyt_P450_CS"/>
</dbReference>
<dbReference type="GO" id="GO:0005506">
    <property type="term" value="F:iron ion binding"/>
    <property type="evidence" value="ECO:0007669"/>
    <property type="project" value="InterPro"/>
</dbReference>
<dbReference type="AlphaFoldDB" id="A0A409XCX6"/>
<dbReference type="CDD" id="cd11065">
    <property type="entry name" value="CYP64-like"/>
    <property type="match status" value="1"/>
</dbReference>
<evidence type="ECO:0000256" key="10">
    <source>
        <dbReference type="RuleBase" id="RU000461"/>
    </source>
</evidence>
<dbReference type="PRINTS" id="PR00463">
    <property type="entry name" value="EP450I"/>
</dbReference>
<dbReference type="PROSITE" id="PS00086">
    <property type="entry name" value="CYTOCHROME_P450"/>
    <property type="match status" value="1"/>
</dbReference>
<keyword evidence="8 10" id="KW-0503">Monooxygenase</keyword>
<dbReference type="InterPro" id="IPR036396">
    <property type="entry name" value="Cyt_P450_sf"/>
</dbReference>
<keyword evidence="4 9" id="KW-0349">Heme</keyword>
<keyword evidence="5 9" id="KW-0479">Metal-binding</keyword>
<dbReference type="Pfam" id="PF00067">
    <property type="entry name" value="p450"/>
    <property type="match status" value="1"/>
</dbReference>
<evidence type="ECO:0000256" key="3">
    <source>
        <dbReference type="ARBA" id="ARBA00010617"/>
    </source>
</evidence>
<dbReference type="PANTHER" id="PTHR46300:SF7">
    <property type="entry name" value="P450, PUTATIVE (EUROFUNG)-RELATED"/>
    <property type="match status" value="1"/>
</dbReference>
<feature type="binding site" description="axial binding residue" evidence="9">
    <location>
        <position position="438"/>
    </location>
    <ligand>
        <name>heme</name>
        <dbReference type="ChEBI" id="CHEBI:30413"/>
    </ligand>
    <ligandPart>
        <name>Fe</name>
        <dbReference type="ChEBI" id="CHEBI:18248"/>
    </ligandPart>
</feature>
<evidence type="ECO:0000256" key="7">
    <source>
        <dbReference type="ARBA" id="ARBA00023004"/>
    </source>
</evidence>
<gene>
    <name evidence="11" type="ORF">CVT25_009960</name>
</gene>
<evidence type="ECO:0000256" key="8">
    <source>
        <dbReference type="ARBA" id="ARBA00023033"/>
    </source>
</evidence>
<evidence type="ECO:0000256" key="4">
    <source>
        <dbReference type="ARBA" id="ARBA00022617"/>
    </source>
</evidence>
<comment type="cofactor">
    <cofactor evidence="1 9">
        <name>heme</name>
        <dbReference type="ChEBI" id="CHEBI:30413"/>
    </cofactor>
</comment>
<evidence type="ECO:0000256" key="1">
    <source>
        <dbReference type="ARBA" id="ARBA00001971"/>
    </source>
</evidence>
<evidence type="ECO:0000313" key="12">
    <source>
        <dbReference type="Proteomes" id="UP000283269"/>
    </source>
</evidence>
<evidence type="ECO:0008006" key="13">
    <source>
        <dbReference type="Google" id="ProtNLM"/>
    </source>
</evidence>
<dbReference type="OrthoDB" id="2789670at2759"/>
<evidence type="ECO:0000313" key="11">
    <source>
        <dbReference type="EMBL" id="PPQ88580.1"/>
    </source>
</evidence>
<sequence length="515" mass="57225">MTQLYTVAGGLAAFILALRFYLNGRVGTSRLPLPPGPKRLPLIGNLLDMPRTLEWRTYHSWAKELKSDIIYVNIAGTSLILLDTLEGANDLLDKRSSNYSSRPRMPMLIELMGYGFLANDGTRQHRRLIHQALSPAVSHRILPPTLKAARNLLTRFLDKPDDIMGNLRHMTGEVIISVAYGLDVQAEDDPYITLAERGNEGPIEAVIPGAFLVDMLPFLKYVPAWVPGAGFQKKALRWKEFGRAMVEIPFAVTKANIRAGTCRPCMTSICLEEMEQGTDDVAYTEENIKNAAGTLYSVGADTTVSIVGSCVLGLIDHPEVVKRAQQELDRVIKPGHLPDFDDQPSLPYITAIVKEALRWNDAAPMGVPHLIATEDEYKGYRLPAGSIVMVNCWAILHDEKIYPDPFTFNPDRFMKGDKLDPNVPDPGDACWGFGRRICPGRHMAFSTIWITIASLLTVYDIKKKLDTEGNVIEPSHEYSSTIIYAPKPFVGSITPRSKEAESLIRSSAIQDTIYS</sequence>
<proteinExistence type="inferred from homology"/>
<dbReference type="STRING" id="93625.A0A409XCX6"/>
<dbReference type="GO" id="GO:0004497">
    <property type="term" value="F:monooxygenase activity"/>
    <property type="evidence" value="ECO:0007669"/>
    <property type="project" value="UniProtKB-KW"/>
</dbReference>
<dbReference type="InterPro" id="IPR050364">
    <property type="entry name" value="Cytochrome_P450_fung"/>
</dbReference>
<protein>
    <recommendedName>
        <fullName evidence="13">Cytochrome P450</fullName>
    </recommendedName>
</protein>
<keyword evidence="12" id="KW-1185">Reference proteome</keyword>
<dbReference type="PANTHER" id="PTHR46300">
    <property type="entry name" value="P450, PUTATIVE (EUROFUNG)-RELATED-RELATED"/>
    <property type="match status" value="1"/>
</dbReference>
<comment type="similarity">
    <text evidence="3 10">Belongs to the cytochrome P450 family.</text>
</comment>
<organism evidence="11 12">
    <name type="scientific">Psilocybe cyanescens</name>
    <dbReference type="NCBI Taxonomy" id="93625"/>
    <lineage>
        <taxon>Eukaryota</taxon>
        <taxon>Fungi</taxon>
        <taxon>Dikarya</taxon>
        <taxon>Basidiomycota</taxon>
        <taxon>Agaricomycotina</taxon>
        <taxon>Agaricomycetes</taxon>
        <taxon>Agaricomycetidae</taxon>
        <taxon>Agaricales</taxon>
        <taxon>Agaricineae</taxon>
        <taxon>Strophariaceae</taxon>
        <taxon>Psilocybe</taxon>
    </lineage>
</organism>
<evidence type="ECO:0000256" key="5">
    <source>
        <dbReference type="ARBA" id="ARBA00022723"/>
    </source>
</evidence>
<dbReference type="GO" id="GO:0020037">
    <property type="term" value="F:heme binding"/>
    <property type="evidence" value="ECO:0007669"/>
    <property type="project" value="InterPro"/>
</dbReference>
<evidence type="ECO:0000256" key="9">
    <source>
        <dbReference type="PIRSR" id="PIRSR602401-1"/>
    </source>
</evidence>
<keyword evidence="7 9" id="KW-0408">Iron</keyword>
<evidence type="ECO:0000256" key="6">
    <source>
        <dbReference type="ARBA" id="ARBA00023002"/>
    </source>
</evidence>
<accession>A0A409XCX6</accession>